<feature type="compositionally biased region" description="Polar residues" evidence="2">
    <location>
        <begin position="1"/>
        <end position="11"/>
    </location>
</feature>
<reference evidence="3" key="1">
    <citation type="submission" date="2021-12" db="EMBL/GenBank/DDBJ databases">
        <authorList>
            <person name="Zaccaron A."/>
            <person name="Stergiopoulos I."/>
        </authorList>
    </citation>
    <scope>NUCLEOTIDE SEQUENCE</scope>
    <source>
        <strain evidence="3">Race5_Kim</strain>
    </source>
</reference>
<feature type="region of interest" description="Disordered" evidence="2">
    <location>
        <begin position="1"/>
        <end position="89"/>
    </location>
</feature>
<dbReference type="KEGG" id="ffu:CLAFUR5_13377"/>
<dbReference type="RefSeq" id="XP_047768674.1">
    <property type="nucleotide sequence ID" value="XM_047912525.1"/>
</dbReference>
<dbReference type="AlphaFoldDB" id="A0A9Q8UVT8"/>
<gene>
    <name evidence="3" type="ORF">CLAFUR5_13377</name>
</gene>
<dbReference type="OrthoDB" id="10395165at2759"/>
<proteinExistence type="predicted"/>
<keyword evidence="4" id="KW-1185">Reference proteome</keyword>
<sequence>MSDGSQASGSSPLKRKRSDDGLLSSSPTRRQKVHGEQPRSISMPNCLESTGEGLPPVPQSAEEPLASSALVSADVEKSKPVSERTDRDTSCWQHWEGSFEDVSDAAKMLQDIEANVEIRRNLKRGTAKVAEYAAEAAILANGEGLKHRRQQLEEIPSSRELHDDREIDRLEYEIRDIEVLIRSKQDQQNDATIRLNNEANALTRHVRAVYRLVEGLNIKRFAVFRGFPAKFFADFAACQDLDLQLQEIEEELKASRLEVDARQDQIHQMVVQVIQARNSELSEEAERALSALEDELEELKAAPDLLDLERSCDNLAEELDAVEKKLSAIEVIFYDTIEEHLVAEGRLEAFVISDPVDADAIEGGRREQFSTPLEERDAKPFDQDHMSRQVDRRLQNVLRQRYKAAAREVEACRLHLEALRLMSDLTPEERASAESVDHAFFLAKSRRTRALVEAEEACLDILSSAQEAGVSGIPAKSVGFSSHASDGYTSGTIELYVGRTDLDCVQQWVDNEESAKSKVDYADGKIVQMDGPDEPGNAERPVLQSLDVGESYSTIATGKDKDRIDGWLAVQKPRVVSRKSTPSSRRMSI</sequence>
<dbReference type="EMBL" id="CP090174">
    <property type="protein sequence ID" value="UJO24308.1"/>
    <property type="molecule type" value="Genomic_DNA"/>
</dbReference>
<reference evidence="3" key="2">
    <citation type="journal article" date="2022" name="Microb. Genom.">
        <title>A chromosome-scale genome assembly of the tomato pathogen Cladosporium fulvum reveals a compartmentalized genome architecture and the presence of a dispensable chromosome.</title>
        <authorList>
            <person name="Zaccaron A.Z."/>
            <person name="Chen L.H."/>
            <person name="Samaras A."/>
            <person name="Stergiopoulos I."/>
        </authorList>
    </citation>
    <scope>NUCLEOTIDE SEQUENCE</scope>
    <source>
        <strain evidence="3">Race5_Kim</strain>
    </source>
</reference>
<evidence type="ECO:0000256" key="2">
    <source>
        <dbReference type="SAM" id="MobiDB-lite"/>
    </source>
</evidence>
<name>A0A9Q8UVT8_PASFU</name>
<dbReference type="Proteomes" id="UP000756132">
    <property type="component" value="Chromosome 12"/>
</dbReference>
<protein>
    <submittedName>
        <fullName evidence="3">Uncharacterized protein</fullName>
    </submittedName>
</protein>
<keyword evidence="1" id="KW-0175">Coiled coil</keyword>
<evidence type="ECO:0000313" key="3">
    <source>
        <dbReference type="EMBL" id="UJO24308.1"/>
    </source>
</evidence>
<organism evidence="3 4">
    <name type="scientific">Passalora fulva</name>
    <name type="common">Tomato leaf mold</name>
    <name type="synonym">Cladosporium fulvum</name>
    <dbReference type="NCBI Taxonomy" id="5499"/>
    <lineage>
        <taxon>Eukaryota</taxon>
        <taxon>Fungi</taxon>
        <taxon>Dikarya</taxon>
        <taxon>Ascomycota</taxon>
        <taxon>Pezizomycotina</taxon>
        <taxon>Dothideomycetes</taxon>
        <taxon>Dothideomycetidae</taxon>
        <taxon>Mycosphaerellales</taxon>
        <taxon>Mycosphaerellaceae</taxon>
        <taxon>Fulvia</taxon>
    </lineage>
</organism>
<evidence type="ECO:0000313" key="4">
    <source>
        <dbReference type="Proteomes" id="UP000756132"/>
    </source>
</evidence>
<feature type="compositionally biased region" description="Basic and acidic residues" evidence="2">
    <location>
        <begin position="74"/>
        <end position="89"/>
    </location>
</feature>
<dbReference type="GeneID" id="71993255"/>
<feature type="coiled-coil region" evidence="1">
    <location>
        <begin position="238"/>
        <end position="332"/>
    </location>
</feature>
<accession>A0A9Q8UVT8</accession>
<evidence type="ECO:0000256" key="1">
    <source>
        <dbReference type="SAM" id="Coils"/>
    </source>
</evidence>